<dbReference type="AlphaFoldDB" id="A0A951Q7S5"/>
<reference evidence="1" key="1">
    <citation type="submission" date="2021-05" db="EMBL/GenBank/DDBJ databases">
        <authorList>
            <person name="Pietrasiak N."/>
            <person name="Ward R."/>
            <person name="Stajich J.E."/>
            <person name="Kurbessoian T."/>
        </authorList>
    </citation>
    <scope>NUCLEOTIDE SEQUENCE</scope>
    <source>
        <strain evidence="1">JT2-VF2</strain>
    </source>
</reference>
<evidence type="ECO:0000313" key="2">
    <source>
        <dbReference type="Proteomes" id="UP000715781"/>
    </source>
</evidence>
<sequence>MGATRFSEVGQKRVMMLLLQSAIATQIPGVIDNLAEVLRIKPNFKKSRCSRF</sequence>
<accession>A0A951Q7S5</accession>
<organism evidence="1 2">
    <name type="scientific">Mojavia pulchra JT2-VF2</name>
    <dbReference type="NCBI Taxonomy" id="287848"/>
    <lineage>
        <taxon>Bacteria</taxon>
        <taxon>Bacillati</taxon>
        <taxon>Cyanobacteriota</taxon>
        <taxon>Cyanophyceae</taxon>
        <taxon>Nostocales</taxon>
        <taxon>Nostocaceae</taxon>
    </lineage>
</organism>
<name>A0A951Q7S5_9NOST</name>
<dbReference type="EMBL" id="JAHHHN010000066">
    <property type="protein sequence ID" value="MBW4566217.1"/>
    <property type="molecule type" value="Genomic_DNA"/>
</dbReference>
<reference evidence="1" key="2">
    <citation type="journal article" date="2022" name="Microbiol. Resour. Announc.">
        <title>Metagenome Sequencing to Explore Phylogenomics of Terrestrial Cyanobacteria.</title>
        <authorList>
            <person name="Ward R.D."/>
            <person name="Stajich J.E."/>
            <person name="Johansen J.R."/>
            <person name="Huntemann M."/>
            <person name="Clum A."/>
            <person name="Foster B."/>
            <person name="Foster B."/>
            <person name="Roux S."/>
            <person name="Palaniappan K."/>
            <person name="Varghese N."/>
            <person name="Mukherjee S."/>
            <person name="Reddy T.B.K."/>
            <person name="Daum C."/>
            <person name="Copeland A."/>
            <person name="Chen I.A."/>
            <person name="Ivanova N.N."/>
            <person name="Kyrpides N.C."/>
            <person name="Shapiro N."/>
            <person name="Eloe-Fadrosh E.A."/>
            <person name="Pietrasiak N."/>
        </authorList>
    </citation>
    <scope>NUCLEOTIDE SEQUENCE</scope>
    <source>
        <strain evidence="1">JT2-VF2</strain>
    </source>
</reference>
<protein>
    <submittedName>
        <fullName evidence="1">Uncharacterized protein</fullName>
    </submittedName>
</protein>
<gene>
    <name evidence="1" type="ORF">KME32_35145</name>
</gene>
<dbReference type="Proteomes" id="UP000715781">
    <property type="component" value="Unassembled WGS sequence"/>
</dbReference>
<evidence type="ECO:0000313" key="1">
    <source>
        <dbReference type="EMBL" id="MBW4566217.1"/>
    </source>
</evidence>
<proteinExistence type="predicted"/>
<comment type="caution">
    <text evidence="1">The sequence shown here is derived from an EMBL/GenBank/DDBJ whole genome shotgun (WGS) entry which is preliminary data.</text>
</comment>